<sequence length="138" mass="15283">NSLPSILGVPRGREPNPREKQSSPHSPLMALRKNLANRFLSLCRPSLADALTGRSEAAAHRSFLHRVINSTAPSEQGLLHRVLLQSRSIFQSSSSQSLPLERLSLPVGDKLIERLRSLNGDRIRLDVIHPPIPVPPDR</sequence>
<protein>
    <submittedName>
        <fullName evidence="2">Putative family 31 glucosidase C30D11.01c</fullName>
    </submittedName>
</protein>
<proteinExistence type="predicted"/>
<feature type="non-terminal residue" evidence="2">
    <location>
        <position position="1"/>
    </location>
</feature>
<gene>
    <name evidence="2" type="primary">SPAC30D11.01c</name>
    <name evidence="2" type="ORF">g.79535</name>
</gene>
<dbReference type="AlphaFoldDB" id="A0A1D1YRH1"/>
<accession>A0A1D1YRH1</accession>
<evidence type="ECO:0000313" key="2">
    <source>
        <dbReference type="EMBL" id="JAT57231.1"/>
    </source>
</evidence>
<feature type="non-terminal residue" evidence="2">
    <location>
        <position position="138"/>
    </location>
</feature>
<feature type="region of interest" description="Disordered" evidence="1">
    <location>
        <begin position="1"/>
        <end position="26"/>
    </location>
</feature>
<reference evidence="2" key="1">
    <citation type="submission" date="2015-07" db="EMBL/GenBank/DDBJ databases">
        <title>Transcriptome Assembly of Anthurium amnicola.</title>
        <authorList>
            <person name="Suzuki J."/>
        </authorList>
    </citation>
    <scope>NUCLEOTIDE SEQUENCE</scope>
</reference>
<dbReference type="EMBL" id="GDJX01010705">
    <property type="protein sequence ID" value="JAT57231.1"/>
    <property type="molecule type" value="Transcribed_RNA"/>
</dbReference>
<evidence type="ECO:0000256" key="1">
    <source>
        <dbReference type="SAM" id="MobiDB-lite"/>
    </source>
</evidence>
<feature type="compositionally biased region" description="Basic and acidic residues" evidence="1">
    <location>
        <begin position="11"/>
        <end position="22"/>
    </location>
</feature>
<organism evidence="2">
    <name type="scientific">Anthurium amnicola</name>
    <dbReference type="NCBI Taxonomy" id="1678845"/>
    <lineage>
        <taxon>Eukaryota</taxon>
        <taxon>Viridiplantae</taxon>
        <taxon>Streptophyta</taxon>
        <taxon>Embryophyta</taxon>
        <taxon>Tracheophyta</taxon>
        <taxon>Spermatophyta</taxon>
        <taxon>Magnoliopsida</taxon>
        <taxon>Liliopsida</taxon>
        <taxon>Araceae</taxon>
        <taxon>Pothoideae</taxon>
        <taxon>Potheae</taxon>
        <taxon>Anthurium</taxon>
    </lineage>
</organism>
<name>A0A1D1YRH1_9ARAE</name>